<dbReference type="InterPro" id="IPR029147">
    <property type="entry name" value="CFAP77"/>
</dbReference>
<dbReference type="Pfam" id="PF14825">
    <property type="entry name" value="CFAP77"/>
    <property type="match status" value="1"/>
</dbReference>
<dbReference type="PANTHER" id="PTHR28617:SF1">
    <property type="entry name" value="CILIA- AND FLAGELLA-ASSOCIATED PROTEIN 77"/>
    <property type="match status" value="1"/>
</dbReference>
<evidence type="ECO:0000313" key="2">
    <source>
        <dbReference type="Proteomes" id="UP001497525"/>
    </source>
</evidence>
<comment type="caution">
    <text evidence="1">The sequence shown here is derived from an EMBL/GenBank/DDBJ whole genome shotgun (WGS) entry which is preliminary data.</text>
</comment>
<dbReference type="AlphaFoldDB" id="A0AAV2TRZ6"/>
<reference evidence="1" key="1">
    <citation type="submission" date="2024-06" db="EMBL/GenBank/DDBJ databases">
        <authorList>
            <person name="Liu X."/>
            <person name="Lenzi L."/>
            <person name="Haldenby T S."/>
            <person name="Uol C."/>
        </authorList>
    </citation>
    <scope>NUCLEOTIDE SEQUENCE</scope>
</reference>
<dbReference type="EMBL" id="CAXLJL010000478">
    <property type="protein sequence ID" value="CAL5138172.1"/>
    <property type="molecule type" value="Genomic_DNA"/>
</dbReference>
<gene>
    <name evidence="1" type="ORF">CDAUBV1_LOCUS12782</name>
</gene>
<protein>
    <submittedName>
        <fullName evidence="1">Uncharacterized protein</fullName>
    </submittedName>
</protein>
<dbReference type="PANTHER" id="PTHR28617">
    <property type="entry name" value="CILIA- AND FLAGELLA-ASSOCIATED PROTEIN 77"/>
    <property type="match status" value="1"/>
</dbReference>
<name>A0AAV2TRZ6_CALDB</name>
<proteinExistence type="predicted"/>
<accession>A0AAV2TRZ6</accession>
<organism evidence="1 2">
    <name type="scientific">Calicophoron daubneyi</name>
    <name type="common">Rumen fluke</name>
    <name type="synonym">Paramphistomum daubneyi</name>
    <dbReference type="NCBI Taxonomy" id="300641"/>
    <lineage>
        <taxon>Eukaryota</taxon>
        <taxon>Metazoa</taxon>
        <taxon>Spiralia</taxon>
        <taxon>Lophotrochozoa</taxon>
        <taxon>Platyhelminthes</taxon>
        <taxon>Trematoda</taxon>
        <taxon>Digenea</taxon>
        <taxon>Plagiorchiida</taxon>
        <taxon>Pronocephalata</taxon>
        <taxon>Paramphistomoidea</taxon>
        <taxon>Paramphistomidae</taxon>
        <taxon>Calicophoron</taxon>
    </lineage>
</organism>
<evidence type="ECO:0000313" key="1">
    <source>
        <dbReference type="EMBL" id="CAL5138172.1"/>
    </source>
</evidence>
<dbReference type="Proteomes" id="UP001497525">
    <property type="component" value="Unassembled WGS sequence"/>
</dbReference>
<sequence length="247" mass="27892">MATNILGEKRRTMCSNVLHQRAILAKSNTHCLSLPPSTFTYGIKSIKKEGVPDALCWIRDGNNEQSGVEGEMVDDFIALNCESVKAGVTTCREITHFRATHEILRPSIIIRRSKSDVPEIDPDMVHGIANREPTPMPELLAHKYQAEWIQEQLAKETEQNQLFKKRKAGSRGFSVGETKTSLLRSCHKPQKKESFWKLRQFSEKATGGLDTFRSERSHKLAFEAHRTDKISRLGKLGQGIFRTGECA</sequence>